<reference evidence="1" key="2">
    <citation type="submission" date="2021-08" db="EMBL/GenBank/DDBJ databases">
        <authorList>
            <person name="Dalcin Martins P."/>
        </authorList>
    </citation>
    <scope>NUCLEOTIDE SEQUENCE</scope>
    <source>
        <strain evidence="1">MAG_39</strain>
    </source>
</reference>
<comment type="caution">
    <text evidence="1">The sequence shown here is derived from an EMBL/GenBank/DDBJ whole genome shotgun (WGS) entry which is preliminary data.</text>
</comment>
<evidence type="ECO:0000313" key="1">
    <source>
        <dbReference type="EMBL" id="MBZ0154954.1"/>
    </source>
</evidence>
<protein>
    <submittedName>
        <fullName evidence="1">Uncharacterized protein</fullName>
    </submittedName>
</protein>
<dbReference type="Proteomes" id="UP000705867">
    <property type="component" value="Unassembled WGS sequence"/>
</dbReference>
<organism evidence="1 2">
    <name type="scientific">Candidatus Nitrobium versatile</name>
    <dbReference type="NCBI Taxonomy" id="2884831"/>
    <lineage>
        <taxon>Bacteria</taxon>
        <taxon>Pseudomonadati</taxon>
        <taxon>Nitrospirota</taxon>
        <taxon>Nitrospiria</taxon>
        <taxon>Nitrospirales</taxon>
        <taxon>Nitrospiraceae</taxon>
        <taxon>Candidatus Nitrobium</taxon>
    </lineage>
</organism>
<accession>A0A953LZ01</accession>
<dbReference type="EMBL" id="JAIOIV010000016">
    <property type="protein sequence ID" value="MBZ0154954.1"/>
    <property type="molecule type" value="Genomic_DNA"/>
</dbReference>
<sequence length="73" mass="8144">MAYLVKHGSRLIASGNREDALATAMKVSQLFVGIIHVEGGDGRIVRRYVYGKSMPSMEKARHALVYLKYCTEV</sequence>
<proteinExistence type="predicted"/>
<reference evidence="1" key="1">
    <citation type="journal article" date="2021" name="bioRxiv">
        <title>Unraveling nitrogen, sulfur and carbon metabolic pathways and microbial community transcriptional responses to substrate deprivation and toxicity stresses in a bioreactor mimicking anoxic brackish coastal sediment conditions.</title>
        <authorList>
            <person name="Martins P.D."/>
            <person name="Echeveste M.J."/>
            <person name="Arshad A."/>
            <person name="Kurth J."/>
            <person name="Ouboter H."/>
            <person name="Jetten M.S.M."/>
            <person name="Welte C.U."/>
        </authorList>
    </citation>
    <scope>NUCLEOTIDE SEQUENCE</scope>
    <source>
        <strain evidence="1">MAG_39</strain>
    </source>
</reference>
<gene>
    <name evidence="1" type="ORF">K8I29_01915</name>
</gene>
<dbReference type="AlphaFoldDB" id="A0A953LZ01"/>
<evidence type="ECO:0000313" key="2">
    <source>
        <dbReference type="Proteomes" id="UP000705867"/>
    </source>
</evidence>
<name>A0A953LZ01_9BACT</name>